<sequence>MVPQRWDFRGVIDTLLSWRESVGCERGRGGGEFKDKLQVPGLSLRTEAKELHKINVNGLLVKIAENGGLRVDAGVLDQ</sequence>
<accession>A0A427AGD7</accession>
<name>A0A427AGD7_ENSVE</name>
<dbReference type="AlphaFoldDB" id="A0A427AGD7"/>
<gene>
    <name evidence="1" type="ORF">B296_00014400</name>
</gene>
<comment type="caution">
    <text evidence="1">The sequence shown here is derived from an EMBL/GenBank/DDBJ whole genome shotgun (WGS) entry which is preliminary data.</text>
</comment>
<protein>
    <submittedName>
        <fullName evidence="1">Uncharacterized protein</fullName>
    </submittedName>
</protein>
<dbReference type="EMBL" id="AMZH03002517">
    <property type="protein sequence ID" value="RRT75317.1"/>
    <property type="molecule type" value="Genomic_DNA"/>
</dbReference>
<evidence type="ECO:0000313" key="2">
    <source>
        <dbReference type="Proteomes" id="UP000287651"/>
    </source>
</evidence>
<dbReference type="Proteomes" id="UP000287651">
    <property type="component" value="Unassembled WGS sequence"/>
</dbReference>
<evidence type="ECO:0000313" key="1">
    <source>
        <dbReference type="EMBL" id="RRT75317.1"/>
    </source>
</evidence>
<proteinExistence type="predicted"/>
<reference evidence="1 2" key="1">
    <citation type="journal article" date="2014" name="Agronomy (Basel)">
        <title>A Draft Genome Sequence for Ensete ventricosum, the Drought-Tolerant Tree Against Hunger.</title>
        <authorList>
            <person name="Harrison J."/>
            <person name="Moore K.A."/>
            <person name="Paszkiewicz K."/>
            <person name="Jones T."/>
            <person name="Grant M."/>
            <person name="Ambacheew D."/>
            <person name="Muzemil S."/>
            <person name="Studholme D.J."/>
        </authorList>
    </citation>
    <scope>NUCLEOTIDE SEQUENCE [LARGE SCALE GENOMIC DNA]</scope>
</reference>
<organism evidence="1 2">
    <name type="scientific">Ensete ventricosum</name>
    <name type="common">Abyssinian banana</name>
    <name type="synonym">Musa ensete</name>
    <dbReference type="NCBI Taxonomy" id="4639"/>
    <lineage>
        <taxon>Eukaryota</taxon>
        <taxon>Viridiplantae</taxon>
        <taxon>Streptophyta</taxon>
        <taxon>Embryophyta</taxon>
        <taxon>Tracheophyta</taxon>
        <taxon>Spermatophyta</taxon>
        <taxon>Magnoliopsida</taxon>
        <taxon>Liliopsida</taxon>
        <taxon>Zingiberales</taxon>
        <taxon>Musaceae</taxon>
        <taxon>Ensete</taxon>
    </lineage>
</organism>